<evidence type="ECO:0000259" key="7">
    <source>
        <dbReference type="Pfam" id="PF02770"/>
    </source>
</evidence>
<dbReference type="InterPro" id="IPR036250">
    <property type="entry name" value="AcylCo_DH-like_C"/>
</dbReference>
<dbReference type="InterPro" id="IPR037069">
    <property type="entry name" value="AcylCoA_DH/ox_N_sf"/>
</dbReference>
<dbReference type="Gene3D" id="1.10.540.10">
    <property type="entry name" value="Acyl-CoA dehydrogenase/oxidase, N-terminal domain"/>
    <property type="match status" value="1"/>
</dbReference>
<dbReference type="RefSeq" id="WP_014384906.1">
    <property type="nucleotide sequence ID" value="NC_016948.1"/>
</dbReference>
<dbReference type="GeneID" id="45454984"/>
<accession>A0ABN6AYL2</accession>
<evidence type="ECO:0000256" key="4">
    <source>
        <dbReference type="ARBA" id="ARBA00022827"/>
    </source>
</evidence>
<evidence type="ECO:0000256" key="5">
    <source>
        <dbReference type="RuleBase" id="RU362125"/>
    </source>
</evidence>
<dbReference type="PANTHER" id="PTHR43884">
    <property type="entry name" value="ACYL-COA DEHYDROGENASE"/>
    <property type="match status" value="1"/>
</dbReference>
<evidence type="ECO:0000256" key="3">
    <source>
        <dbReference type="ARBA" id="ARBA00022630"/>
    </source>
</evidence>
<keyword evidence="10" id="KW-1185">Reference proteome</keyword>
<dbReference type="InterPro" id="IPR009100">
    <property type="entry name" value="AcylCoA_DH/oxidase_NM_dom_sf"/>
</dbReference>
<dbReference type="Proteomes" id="UP000466578">
    <property type="component" value="Chromosome"/>
</dbReference>
<dbReference type="Gene3D" id="2.40.110.10">
    <property type="entry name" value="Butyryl-CoA Dehydrogenase, subunit A, domain 2"/>
    <property type="match status" value="1"/>
</dbReference>
<comment type="cofactor">
    <cofactor evidence="1 5">
        <name>FAD</name>
        <dbReference type="ChEBI" id="CHEBI:57692"/>
    </cofactor>
</comment>
<reference evidence="9 10" key="1">
    <citation type="journal article" date="2019" name="Emerg. Microbes Infect.">
        <title>Comprehensive subspecies identification of 175 nontuberculous mycobacteria species based on 7547 genomic profiles.</title>
        <authorList>
            <person name="Matsumoto Y."/>
            <person name="Kinjo T."/>
            <person name="Motooka D."/>
            <person name="Nabeya D."/>
            <person name="Jung N."/>
            <person name="Uechi K."/>
            <person name="Horii T."/>
            <person name="Iida T."/>
            <person name="Fujita J."/>
            <person name="Nakamura S."/>
        </authorList>
    </citation>
    <scope>NUCLEOTIDE SEQUENCE [LARGE SCALE GENOMIC DNA]</scope>
    <source>
        <strain evidence="9 10">JCM 30622</strain>
    </source>
</reference>
<dbReference type="EMBL" id="AP022597">
    <property type="protein sequence ID" value="BBY72483.1"/>
    <property type="molecule type" value="Genomic_DNA"/>
</dbReference>
<dbReference type="InterPro" id="IPR013786">
    <property type="entry name" value="AcylCoA_DH/ox_N"/>
</dbReference>
<feature type="domain" description="Acyl-CoA oxidase/dehydrogenase middle" evidence="7">
    <location>
        <begin position="137"/>
        <end position="230"/>
    </location>
</feature>
<evidence type="ECO:0000256" key="2">
    <source>
        <dbReference type="ARBA" id="ARBA00009347"/>
    </source>
</evidence>
<dbReference type="InterPro" id="IPR046373">
    <property type="entry name" value="Acyl-CoA_Oxase/DH_mid-dom_sf"/>
</dbReference>
<evidence type="ECO:0000256" key="1">
    <source>
        <dbReference type="ARBA" id="ARBA00001974"/>
    </source>
</evidence>
<sequence>MSLPRAQDRIWHDIGLPAEIVELRAEVRLAVEKAVAPHAAQIGQREETADSFPWKAFRGLADEGVFAIPFGPKFGRGLQYPLLGTCTATEEIAYHSSSMAGVYDGQCILAPKALSFGSSELQAKLVPGLVSGDLVFAFATTEPDASSDLSVEAMQTVAEETSDGFVVTGRKRWITNSPVAAWVAVLCRSGRGMTMLAIDLKNSPGIRIGTPDLKMGHRGQLTADIVFDQVVVPRANVLGEPGNGLSVALATLTYGRIGIAAAGVGVAQAALDLAVERMRTRHVFGKPLGAMQHWQYRLAERATELECARNLYQKAALRVDSGERHAEPEASMAKSFATRLAADLARDAIQVYGGYGFARKVSETGETFRLEELYRDAKILEIFEGANEVLQWVIARQLIGRDVTG</sequence>
<keyword evidence="4 5" id="KW-0274">FAD</keyword>
<dbReference type="InterPro" id="IPR006091">
    <property type="entry name" value="Acyl-CoA_Oxase/DH_mid-dom"/>
</dbReference>
<proteinExistence type="inferred from homology"/>
<evidence type="ECO:0000313" key="9">
    <source>
        <dbReference type="EMBL" id="BBY72483.1"/>
    </source>
</evidence>
<dbReference type="Pfam" id="PF00441">
    <property type="entry name" value="Acyl-CoA_dh_1"/>
    <property type="match status" value="1"/>
</dbReference>
<comment type="similarity">
    <text evidence="2 5">Belongs to the acyl-CoA dehydrogenase family.</text>
</comment>
<dbReference type="SUPFAM" id="SSF56645">
    <property type="entry name" value="Acyl-CoA dehydrogenase NM domain-like"/>
    <property type="match status" value="1"/>
</dbReference>
<evidence type="ECO:0000313" key="10">
    <source>
        <dbReference type="Proteomes" id="UP000466578"/>
    </source>
</evidence>
<keyword evidence="3 5" id="KW-0285">Flavoprotein</keyword>
<gene>
    <name evidence="9" type="ORF">MPRI_46700</name>
</gene>
<keyword evidence="5" id="KW-0560">Oxidoreductase</keyword>
<dbReference type="PANTHER" id="PTHR43884:SF12">
    <property type="entry name" value="ISOVALERYL-COA DEHYDROGENASE, MITOCHONDRIAL-RELATED"/>
    <property type="match status" value="1"/>
</dbReference>
<dbReference type="Pfam" id="PF02771">
    <property type="entry name" value="Acyl-CoA_dh_N"/>
    <property type="match status" value="1"/>
</dbReference>
<evidence type="ECO:0000259" key="8">
    <source>
        <dbReference type="Pfam" id="PF02771"/>
    </source>
</evidence>
<feature type="domain" description="Acyl-CoA dehydrogenase/oxidase N-terminal" evidence="8">
    <location>
        <begin position="19"/>
        <end position="133"/>
    </location>
</feature>
<evidence type="ECO:0000259" key="6">
    <source>
        <dbReference type="Pfam" id="PF00441"/>
    </source>
</evidence>
<name>A0ABN6AYL2_9MYCO</name>
<dbReference type="Pfam" id="PF02770">
    <property type="entry name" value="Acyl-CoA_dh_M"/>
    <property type="match status" value="1"/>
</dbReference>
<dbReference type="Gene3D" id="1.20.140.10">
    <property type="entry name" value="Butyryl-CoA Dehydrogenase, subunit A, domain 3"/>
    <property type="match status" value="1"/>
</dbReference>
<organism evidence="9 10">
    <name type="scientific">Mycobacterium paraintracellulare</name>
    <dbReference type="NCBI Taxonomy" id="1138383"/>
    <lineage>
        <taxon>Bacteria</taxon>
        <taxon>Bacillati</taxon>
        <taxon>Actinomycetota</taxon>
        <taxon>Actinomycetes</taxon>
        <taxon>Mycobacteriales</taxon>
        <taxon>Mycobacteriaceae</taxon>
        <taxon>Mycobacterium</taxon>
        <taxon>Mycobacterium avium complex (MAC)</taxon>
    </lineage>
</organism>
<dbReference type="InterPro" id="IPR009075">
    <property type="entry name" value="AcylCo_DH/oxidase_C"/>
</dbReference>
<protein>
    <submittedName>
        <fullName evidence="9">Acyl-CoA dehydrogenase</fullName>
    </submittedName>
</protein>
<feature type="domain" description="Acyl-CoA dehydrogenase/oxidase C-terminal" evidence="6">
    <location>
        <begin position="242"/>
        <end position="398"/>
    </location>
</feature>
<dbReference type="SUPFAM" id="SSF47203">
    <property type="entry name" value="Acyl-CoA dehydrogenase C-terminal domain-like"/>
    <property type="match status" value="1"/>
</dbReference>